<reference evidence="2 3" key="1">
    <citation type="journal article" date="2015" name="Nature">
        <title>rRNA introns, odd ribosomes, and small enigmatic genomes across a large radiation of phyla.</title>
        <authorList>
            <person name="Brown C.T."/>
            <person name="Hug L.A."/>
            <person name="Thomas B.C."/>
            <person name="Sharon I."/>
            <person name="Castelle C.J."/>
            <person name="Singh A."/>
            <person name="Wilkins M.J."/>
            <person name="Williams K.H."/>
            <person name="Banfield J.F."/>
        </authorList>
    </citation>
    <scope>NUCLEOTIDE SEQUENCE [LARGE SCALE GENOMIC DNA]</scope>
</reference>
<accession>A0A0G0T0G1</accession>
<dbReference type="AlphaFoldDB" id="A0A0G0T0G1"/>
<feature type="compositionally biased region" description="Acidic residues" evidence="1">
    <location>
        <begin position="1"/>
        <end position="11"/>
    </location>
</feature>
<name>A0A0G0T0G1_9BACT</name>
<gene>
    <name evidence="2" type="ORF">UU13_C0004G0015</name>
</gene>
<proteinExistence type="predicted"/>
<feature type="compositionally biased region" description="Acidic residues" evidence="1">
    <location>
        <begin position="31"/>
        <end position="41"/>
    </location>
</feature>
<organism evidence="2 3">
    <name type="scientific">Candidatus Nomurabacteria bacterium GW2011_GWB1_40_7</name>
    <dbReference type="NCBI Taxonomy" id="1618744"/>
    <lineage>
        <taxon>Bacteria</taxon>
        <taxon>Candidatus Nomuraibacteriota</taxon>
    </lineage>
</organism>
<evidence type="ECO:0000256" key="1">
    <source>
        <dbReference type="SAM" id="MobiDB-lite"/>
    </source>
</evidence>
<sequence>MYDDEEVVGEEDGFKMDDNELDIPEGIADFGLDEEDPDKDR</sequence>
<dbReference type="Proteomes" id="UP000034452">
    <property type="component" value="Unassembled WGS sequence"/>
</dbReference>
<evidence type="ECO:0000313" key="3">
    <source>
        <dbReference type="Proteomes" id="UP000034452"/>
    </source>
</evidence>
<protein>
    <submittedName>
        <fullName evidence="2">Uncharacterized protein</fullName>
    </submittedName>
</protein>
<feature type="region of interest" description="Disordered" evidence="1">
    <location>
        <begin position="1"/>
        <end position="41"/>
    </location>
</feature>
<evidence type="ECO:0000313" key="2">
    <source>
        <dbReference type="EMBL" id="KKR70519.1"/>
    </source>
</evidence>
<dbReference type="EMBL" id="LBZL01000004">
    <property type="protein sequence ID" value="KKR70519.1"/>
    <property type="molecule type" value="Genomic_DNA"/>
</dbReference>
<comment type="caution">
    <text evidence="2">The sequence shown here is derived from an EMBL/GenBank/DDBJ whole genome shotgun (WGS) entry which is preliminary data.</text>
</comment>